<accession>X7F316</accession>
<proteinExistence type="inferred from homology"/>
<evidence type="ECO:0000256" key="7">
    <source>
        <dbReference type="ARBA" id="ARBA00043906"/>
    </source>
</evidence>
<dbReference type="GO" id="GO:0004497">
    <property type="term" value="F:monooxygenase activity"/>
    <property type="evidence" value="ECO:0007669"/>
    <property type="project" value="UniProtKB-KW"/>
</dbReference>
<keyword evidence="4 8" id="KW-0560">Oxidoreductase</keyword>
<evidence type="ECO:0000256" key="1">
    <source>
        <dbReference type="ARBA" id="ARBA00010617"/>
    </source>
</evidence>
<keyword evidence="5 8" id="KW-0408">Iron</keyword>
<evidence type="ECO:0000256" key="6">
    <source>
        <dbReference type="ARBA" id="ARBA00023033"/>
    </source>
</evidence>
<reference evidence="9 10" key="1">
    <citation type="submission" date="2014-01" db="EMBL/GenBank/DDBJ databases">
        <title>Roseivivax isoporae LMG 25204 Genome Sequencing.</title>
        <authorList>
            <person name="Lai Q."/>
            <person name="Li G."/>
            <person name="Shao Z."/>
        </authorList>
    </citation>
    <scope>NUCLEOTIDE SEQUENCE [LARGE SCALE GENOMIC DNA]</scope>
    <source>
        <strain evidence="9 10">LMG 25204</strain>
    </source>
</reference>
<dbReference type="FunFam" id="1.10.630.10:FF:000018">
    <property type="entry name" value="Cytochrome P450 monooxygenase"/>
    <property type="match status" value="1"/>
</dbReference>
<dbReference type="PATRIC" id="fig|1449351.3.peg.3895"/>
<evidence type="ECO:0000256" key="2">
    <source>
        <dbReference type="ARBA" id="ARBA00022617"/>
    </source>
</evidence>
<dbReference type="InterPro" id="IPR001128">
    <property type="entry name" value="Cyt_P450"/>
</dbReference>
<comment type="similarity">
    <text evidence="1 8">Belongs to the cytochrome P450 family.</text>
</comment>
<dbReference type="InterPro" id="IPR017972">
    <property type="entry name" value="Cyt_P450_CS"/>
</dbReference>
<keyword evidence="3 8" id="KW-0479">Metal-binding</keyword>
<dbReference type="EMBL" id="JAME01000038">
    <property type="protein sequence ID" value="ETX27190.1"/>
    <property type="molecule type" value="Genomic_DNA"/>
</dbReference>
<comment type="function">
    <text evidence="7">Cytochromes P450 are a group of heme-thiolate monooxygenases. They oxidize a variety of structurally unrelated compounds, including steroids, fatty acids, and xenobiotics.</text>
</comment>
<dbReference type="CDD" id="cd20625">
    <property type="entry name" value="CYP164-like"/>
    <property type="match status" value="1"/>
</dbReference>
<dbReference type="RefSeq" id="WP_043774128.1">
    <property type="nucleotide sequence ID" value="NZ_JAME01000038.1"/>
</dbReference>
<evidence type="ECO:0000256" key="5">
    <source>
        <dbReference type="ARBA" id="ARBA00023004"/>
    </source>
</evidence>
<dbReference type="PANTHER" id="PTHR46696">
    <property type="entry name" value="P450, PUTATIVE (EUROFUNG)-RELATED"/>
    <property type="match status" value="1"/>
</dbReference>
<evidence type="ECO:0000256" key="3">
    <source>
        <dbReference type="ARBA" id="ARBA00022723"/>
    </source>
</evidence>
<dbReference type="AlphaFoldDB" id="X7F316"/>
<dbReference type="OrthoDB" id="9801155at2"/>
<dbReference type="GO" id="GO:0020037">
    <property type="term" value="F:heme binding"/>
    <property type="evidence" value="ECO:0007669"/>
    <property type="project" value="InterPro"/>
</dbReference>
<comment type="caution">
    <text evidence="9">The sequence shown here is derived from an EMBL/GenBank/DDBJ whole genome shotgun (WGS) entry which is preliminary data.</text>
</comment>
<dbReference type="SUPFAM" id="SSF48264">
    <property type="entry name" value="Cytochrome P450"/>
    <property type="match status" value="1"/>
</dbReference>
<dbReference type="InterPro" id="IPR036396">
    <property type="entry name" value="Cyt_P450_sf"/>
</dbReference>
<dbReference type="GO" id="GO:0016705">
    <property type="term" value="F:oxidoreductase activity, acting on paired donors, with incorporation or reduction of molecular oxygen"/>
    <property type="evidence" value="ECO:0007669"/>
    <property type="project" value="InterPro"/>
</dbReference>
<dbReference type="GO" id="GO:0005506">
    <property type="term" value="F:iron ion binding"/>
    <property type="evidence" value="ECO:0007669"/>
    <property type="project" value="InterPro"/>
</dbReference>
<dbReference type="PANTHER" id="PTHR46696:SF1">
    <property type="entry name" value="CYTOCHROME P450 YJIB-RELATED"/>
    <property type="match status" value="1"/>
</dbReference>
<dbReference type="InterPro" id="IPR002397">
    <property type="entry name" value="Cyt_P450_B"/>
</dbReference>
<sequence length="391" mass="42800">MQTFSQDPREPSFVQDSYPFYARLRGAGDIAIWQDYGMPCAASHRAVDALLRDRRLGRAAPPGAETAWPAHLAPFAAVEEHSMLELEPPRHTRLRGLVLRAFTSRRIAGLGPEIGALAHGLIDGLEPGGDDLLAGFAERLPVIVIARLLGVPEEMADDLLRWSHDMVAMYQAGRTRAVEDRAAAAARDFADFLRGYIDARRAQPADDLLTHLIAAEEDGSRLSTDELIATCILLLNAGHEATVHAIGNGVKALLERDLRVDEAGAEAAAEEILRFDPPLHLFTRWVYEDVEVFGARLAAGTQVGLLLASAGRDPEFCTAPDRFDPARAPGRHAAFGGGVHFCVGAPLARLELKVALPILFARLPRLRLAEAPRYRDSYHFRGLEALPVRWD</sequence>
<evidence type="ECO:0000256" key="8">
    <source>
        <dbReference type="RuleBase" id="RU000461"/>
    </source>
</evidence>
<organism evidence="9 10">
    <name type="scientific">Roseivivax isoporae LMG 25204</name>
    <dbReference type="NCBI Taxonomy" id="1449351"/>
    <lineage>
        <taxon>Bacteria</taxon>
        <taxon>Pseudomonadati</taxon>
        <taxon>Pseudomonadota</taxon>
        <taxon>Alphaproteobacteria</taxon>
        <taxon>Rhodobacterales</taxon>
        <taxon>Roseobacteraceae</taxon>
        <taxon>Roseivivax</taxon>
    </lineage>
</organism>
<dbReference type="Pfam" id="PF00067">
    <property type="entry name" value="p450"/>
    <property type="match status" value="1"/>
</dbReference>
<name>X7F316_9RHOB</name>
<dbReference type="Proteomes" id="UP000023430">
    <property type="component" value="Unassembled WGS sequence"/>
</dbReference>
<dbReference type="PROSITE" id="PS00086">
    <property type="entry name" value="CYTOCHROME_P450"/>
    <property type="match status" value="1"/>
</dbReference>
<evidence type="ECO:0000313" key="10">
    <source>
        <dbReference type="Proteomes" id="UP000023430"/>
    </source>
</evidence>
<dbReference type="PRINTS" id="PR00359">
    <property type="entry name" value="BP450"/>
</dbReference>
<gene>
    <name evidence="9" type="ORF">RISW2_15145</name>
</gene>
<keyword evidence="2 8" id="KW-0349">Heme</keyword>
<dbReference type="eggNOG" id="COG2124">
    <property type="taxonomic scope" value="Bacteria"/>
</dbReference>
<keyword evidence="6 8" id="KW-0503">Monooxygenase</keyword>
<evidence type="ECO:0000256" key="4">
    <source>
        <dbReference type="ARBA" id="ARBA00023002"/>
    </source>
</evidence>
<dbReference type="Gene3D" id="1.10.630.10">
    <property type="entry name" value="Cytochrome P450"/>
    <property type="match status" value="1"/>
</dbReference>
<evidence type="ECO:0000313" key="9">
    <source>
        <dbReference type="EMBL" id="ETX27190.1"/>
    </source>
</evidence>
<keyword evidence="10" id="KW-1185">Reference proteome</keyword>
<dbReference type="STRING" id="1449351.RISW2_15145"/>
<protein>
    <submittedName>
        <fullName evidence="9">Cytochrome P450</fullName>
    </submittedName>
</protein>